<evidence type="ECO:0000256" key="1">
    <source>
        <dbReference type="ARBA" id="ARBA00004138"/>
    </source>
</evidence>
<gene>
    <name evidence="9" type="ORF">TRSC58_06079</name>
</gene>
<evidence type="ECO:0000256" key="2">
    <source>
        <dbReference type="ARBA" id="ARBA00004245"/>
    </source>
</evidence>
<dbReference type="GO" id="GO:0005856">
    <property type="term" value="C:cytoskeleton"/>
    <property type="evidence" value="ECO:0007669"/>
    <property type="project" value="UniProtKB-SubCell"/>
</dbReference>
<keyword evidence="5" id="KW-0966">Cell projection</keyword>
<comment type="caution">
    <text evidence="9">The sequence shown here is derived from an EMBL/GenBank/DDBJ whole genome shotgun (WGS) entry which is preliminary data.</text>
</comment>
<keyword evidence="4" id="KW-0206">Cytoskeleton</keyword>
<accession>A0A061IUD6</accession>
<comment type="subcellular location">
    <subcellularLocation>
        <location evidence="1">Cell projection</location>
        <location evidence="1">Cilium</location>
    </subcellularLocation>
    <subcellularLocation>
        <location evidence="2">Cytoplasm</location>
        <location evidence="2">Cytoskeleton</location>
    </subcellularLocation>
</comment>
<keyword evidence="3" id="KW-0963">Cytoplasm</keyword>
<evidence type="ECO:0000256" key="7">
    <source>
        <dbReference type="SAM" id="MobiDB-lite"/>
    </source>
</evidence>
<keyword evidence="6" id="KW-0175">Coiled coil</keyword>
<dbReference type="InterPro" id="IPR052102">
    <property type="entry name" value="Enkurin_domain-protein"/>
</dbReference>
<dbReference type="GO" id="GO:0005929">
    <property type="term" value="C:cilium"/>
    <property type="evidence" value="ECO:0007669"/>
    <property type="project" value="UniProtKB-SubCell"/>
</dbReference>
<dbReference type="EMBL" id="AUPL01006079">
    <property type="protein sequence ID" value="ESL06249.1"/>
    <property type="molecule type" value="Genomic_DNA"/>
</dbReference>
<dbReference type="Pfam" id="PF13864">
    <property type="entry name" value="Enkurin"/>
    <property type="match status" value="1"/>
</dbReference>
<dbReference type="PANTHER" id="PTHR21490:SF3">
    <property type="entry name" value="ENKURIN DOMAIN-CONTAINING PROTEIN"/>
    <property type="match status" value="1"/>
</dbReference>
<evidence type="ECO:0000256" key="4">
    <source>
        <dbReference type="ARBA" id="ARBA00023212"/>
    </source>
</evidence>
<dbReference type="AlphaFoldDB" id="A0A061IUD6"/>
<sequence length="293" mass="32483">MMLFVFPTALFSGTKRRKGMSGESVFNLIEPEVEVPPPQPRHKSKYSGNRAAPPTASTFGIHGTSAVVANMGGEVTEPSIHSAKKPLGIFGRDTGSTVNPADFLKKSEGPLTASRGVPTVNKTRFLKSAKDVAKLKADIPSRYDKPVMGMKTDKNYVLANAVENVLAIPTKCIPPPVNRAVDRDDFGKVPAYLSEVKAEIEERHALVERLKAAQREAEERWSELSAEELEQLRQGLQRRWDALNSEYQSRGFSKLQTPSQKAQHEALGKELNAVEFAMHKLSRSHVFVYDDQR</sequence>
<evidence type="ECO:0000259" key="8">
    <source>
        <dbReference type="PROSITE" id="PS51665"/>
    </source>
</evidence>
<evidence type="ECO:0000313" key="10">
    <source>
        <dbReference type="Proteomes" id="UP000031737"/>
    </source>
</evidence>
<evidence type="ECO:0000256" key="3">
    <source>
        <dbReference type="ARBA" id="ARBA00022490"/>
    </source>
</evidence>
<dbReference type="PROSITE" id="PS51665">
    <property type="entry name" value="ENKURIN"/>
    <property type="match status" value="1"/>
</dbReference>
<evidence type="ECO:0000256" key="5">
    <source>
        <dbReference type="ARBA" id="ARBA00023273"/>
    </source>
</evidence>
<keyword evidence="10" id="KW-1185">Reference proteome</keyword>
<feature type="coiled-coil region" evidence="6">
    <location>
        <begin position="193"/>
        <end position="246"/>
    </location>
</feature>
<dbReference type="GO" id="GO:0005516">
    <property type="term" value="F:calmodulin binding"/>
    <property type="evidence" value="ECO:0007669"/>
    <property type="project" value="TreeGrafter"/>
</dbReference>
<organism evidence="9 10">
    <name type="scientific">Trypanosoma rangeli SC58</name>
    <dbReference type="NCBI Taxonomy" id="429131"/>
    <lineage>
        <taxon>Eukaryota</taxon>
        <taxon>Discoba</taxon>
        <taxon>Euglenozoa</taxon>
        <taxon>Kinetoplastea</taxon>
        <taxon>Metakinetoplastina</taxon>
        <taxon>Trypanosomatida</taxon>
        <taxon>Trypanosomatidae</taxon>
        <taxon>Trypanosoma</taxon>
        <taxon>Herpetosoma</taxon>
    </lineage>
</organism>
<feature type="region of interest" description="Disordered" evidence="7">
    <location>
        <begin position="33"/>
        <end position="57"/>
    </location>
</feature>
<dbReference type="InterPro" id="IPR027012">
    <property type="entry name" value="Enkurin_dom"/>
</dbReference>
<dbReference type="Proteomes" id="UP000031737">
    <property type="component" value="Unassembled WGS sequence"/>
</dbReference>
<protein>
    <recommendedName>
        <fullName evidence="8">Enkurin domain-containing protein</fullName>
    </recommendedName>
</protein>
<evidence type="ECO:0000256" key="6">
    <source>
        <dbReference type="SAM" id="Coils"/>
    </source>
</evidence>
<name>A0A061IUD6_TRYRA</name>
<proteinExistence type="predicted"/>
<evidence type="ECO:0000313" key="9">
    <source>
        <dbReference type="EMBL" id="ESL06249.1"/>
    </source>
</evidence>
<dbReference type="OrthoDB" id="2123594at2759"/>
<dbReference type="VEuPathDB" id="TriTrypDB:TRSC58_06079"/>
<dbReference type="PANTHER" id="PTHR21490">
    <property type="entry name" value="ENKURIN-RELATED"/>
    <property type="match status" value="1"/>
</dbReference>
<feature type="domain" description="Enkurin" evidence="8">
    <location>
        <begin position="191"/>
        <end position="289"/>
    </location>
</feature>
<reference evidence="9 10" key="1">
    <citation type="submission" date="2013-07" db="EMBL/GenBank/DDBJ databases">
        <authorList>
            <person name="Stoco P.H."/>
            <person name="Wagner G."/>
            <person name="Gerber A."/>
            <person name="Zaha A."/>
            <person name="Thompson C."/>
            <person name="Bartholomeu D.C."/>
            <person name="Luckemeyer D.D."/>
            <person name="Bahia D."/>
            <person name="Loreto E."/>
            <person name="Prestes E.B."/>
            <person name="Lima F.M."/>
            <person name="Rodrigues-Luiz G."/>
            <person name="Vallejo G.A."/>
            <person name="Filho J.F."/>
            <person name="Monteiro K.M."/>
            <person name="Tyler K.M."/>
            <person name="de Almeida L.G."/>
            <person name="Ortiz M.F."/>
            <person name="Siervo M.A."/>
            <person name="de Moraes M.H."/>
            <person name="Cunha O.L."/>
            <person name="Mendonca-Neto R."/>
            <person name="Silva R."/>
            <person name="Teixeira S.M."/>
            <person name="Murta S.M."/>
            <person name="Sincero T.C."/>
            <person name="Mendes T.A."/>
            <person name="Urmenyi T.P."/>
            <person name="Silva V.G."/>
            <person name="da Rocha W.D."/>
            <person name="Andersson B."/>
            <person name="Romanha A.J."/>
            <person name="Steindel M."/>
            <person name="de Vasconcelos A.T."/>
            <person name="Grisard E.C."/>
        </authorList>
    </citation>
    <scope>NUCLEOTIDE SEQUENCE [LARGE SCALE GENOMIC DNA]</scope>
    <source>
        <strain evidence="9 10">SC58</strain>
    </source>
</reference>